<proteinExistence type="predicted"/>
<evidence type="ECO:0000313" key="1">
    <source>
        <dbReference type="EMBL" id="AHK22437.1"/>
    </source>
</evidence>
<dbReference type="STRING" id="1427984.X271_00331"/>
<keyword evidence="1" id="KW-0808">Transferase</keyword>
<dbReference type="EMBL" id="CP006932">
    <property type="protein sequence ID" value="AHK22437.1"/>
    <property type="molecule type" value="Genomic_DNA"/>
</dbReference>
<evidence type="ECO:0000313" key="2">
    <source>
        <dbReference type="Proteomes" id="UP000019450"/>
    </source>
</evidence>
<dbReference type="Proteomes" id="UP000019450">
    <property type="component" value="Chromosome"/>
</dbReference>
<dbReference type="Gene3D" id="3.40.50.150">
    <property type="entry name" value="Vaccinia Virus protein VP39"/>
    <property type="match status" value="1"/>
</dbReference>
<dbReference type="AlphaFoldDB" id="W8GJN9"/>
<dbReference type="InterPro" id="IPR006901">
    <property type="entry name" value="TrmK"/>
</dbReference>
<dbReference type="eggNOG" id="COG2384">
    <property type="taxonomic scope" value="Bacteria"/>
</dbReference>
<dbReference type="Pfam" id="PF04816">
    <property type="entry name" value="TrmK"/>
    <property type="match status" value="1"/>
</dbReference>
<dbReference type="HOGENOM" id="CLU_071037_2_1_14"/>
<dbReference type="PATRIC" id="fig|1427984.3.peg.319"/>
<dbReference type="KEGG" id="hcr:X271_00331"/>
<dbReference type="PANTHER" id="PTHR38451">
    <property type="entry name" value="TRNA (ADENINE(22)-N(1))-METHYLTRANSFERASE"/>
    <property type="match status" value="1"/>
</dbReference>
<dbReference type="PIRSF" id="PIRSF018637">
    <property type="entry name" value="TrmK"/>
    <property type="match status" value="1"/>
</dbReference>
<protein>
    <submittedName>
        <fullName evidence="1">tRNA (Adenine(22)-N(1))-methyltransferase</fullName>
        <ecNumber evidence="1">2.1.1.217</ecNumber>
    </submittedName>
</protein>
<dbReference type="GO" id="GO:0160105">
    <property type="term" value="F:tRNA (adenine(22)-N1)-methyltransferase activity"/>
    <property type="evidence" value="ECO:0007669"/>
    <property type="project" value="UniProtKB-EC"/>
</dbReference>
<dbReference type="InterPro" id="IPR029063">
    <property type="entry name" value="SAM-dependent_MTases_sf"/>
</dbReference>
<dbReference type="PANTHER" id="PTHR38451:SF1">
    <property type="entry name" value="TRNA (ADENINE(22)-N(1))-METHYLTRANSFERASE"/>
    <property type="match status" value="1"/>
</dbReference>
<dbReference type="OrthoDB" id="5881184at2"/>
<dbReference type="SUPFAM" id="SSF53335">
    <property type="entry name" value="S-adenosyl-L-methionine-dependent methyltransferases"/>
    <property type="match status" value="1"/>
</dbReference>
<dbReference type="GO" id="GO:0032259">
    <property type="term" value="P:methylation"/>
    <property type="evidence" value="ECO:0007669"/>
    <property type="project" value="UniProtKB-KW"/>
</dbReference>
<dbReference type="RefSeq" id="WP_025208733.1">
    <property type="nucleotide sequence ID" value="NZ_CP006932.1"/>
</dbReference>
<reference evidence="1 2" key="1">
    <citation type="journal article" date="2014" name="Genome Biol. Evol.">
        <title>Phylogenomics of "Candidatus Hepatoplasma crinochetorum," a Lineage of Mollicutes Associated with Noninsect Arthropods.</title>
        <authorList>
            <person name="Leclercq S."/>
            <person name="Dittmer J."/>
            <person name="Bouchon D."/>
            <person name="Cordaux R."/>
        </authorList>
    </citation>
    <scope>NUCLEOTIDE SEQUENCE [LARGE SCALE GENOMIC DNA]</scope>
    <source>
        <strain evidence="1 2">Av</strain>
    </source>
</reference>
<dbReference type="EC" id="2.1.1.217" evidence="1"/>
<organism evidence="1 2">
    <name type="scientific">Candidatus Hepatoplasma crinochetorum Av</name>
    <dbReference type="NCBI Taxonomy" id="1427984"/>
    <lineage>
        <taxon>Bacteria</taxon>
        <taxon>Bacillati</taxon>
        <taxon>Mycoplasmatota</taxon>
        <taxon>Mollicutes</taxon>
        <taxon>Candidatus Hepatoplasmataceae</taxon>
        <taxon>Candidatus Hepatoplasma</taxon>
    </lineage>
</organism>
<gene>
    <name evidence="1" type="primary">trmK</name>
    <name evidence="1" type="ORF">X271_00331</name>
</gene>
<name>W8GJN9_9MOLU</name>
<keyword evidence="1" id="KW-0489">Methyltransferase</keyword>
<sequence>MFKGRIIEIADYISKNSQVLDIGTDHGYIPLYLLKNKITDKITATDINTKPLLQAKKTLIDYKDLETLKFIKSNGFENIIDIASYQYIIIAGLGGKTIEIILKNYNDNAILILNPTNNEAILRKFLYDNKFKIEDEKLIYENNIYSIIIKAKKQYKVLKYNQRDLVLGPILIKKNNKVISQFFYQKGIYFQNIFLKSKKEEHKELAKIYLSNKLK</sequence>
<keyword evidence="2" id="KW-1185">Reference proteome</keyword>
<accession>W8GJN9</accession>